<comment type="caution">
    <text evidence="1">The sequence shown here is derived from an EMBL/GenBank/DDBJ whole genome shotgun (WGS) entry which is preliminary data.</text>
</comment>
<protein>
    <submittedName>
        <fullName evidence="1">Uncharacterized protein</fullName>
    </submittedName>
</protein>
<dbReference type="Proteomes" id="UP001303046">
    <property type="component" value="Unassembled WGS sequence"/>
</dbReference>
<evidence type="ECO:0000313" key="1">
    <source>
        <dbReference type="EMBL" id="KAK6751875.1"/>
    </source>
</evidence>
<gene>
    <name evidence="1" type="primary">Necator_chrIV.g16648</name>
    <name evidence="1" type="ORF">RB195_003351</name>
</gene>
<organism evidence="1 2">
    <name type="scientific">Necator americanus</name>
    <name type="common">Human hookworm</name>
    <dbReference type="NCBI Taxonomy" id="51031"/>
    <lineage>
        <taxon>Eukaryota</taxon>
        <taxon>Metazoa</taxon>
        <taxon>Ecdysozoa</taxon>
        <taxon>Nematoda</taxon>
        <taxon>Chromadorea</taxon>
        <taxon>Rhabditida</taxon>
        <taxon>Rhabditina</taxon>
        <taxon>Rhabditomorpha</taxon>
        <taxon>Strongyloidea</taxon>
        <taxon>Ancylostomatidae</taxon>
        <taxon>Bunostominae</taxon>
        <taxon>Necator</taxon>
    </lineage>
</organism>
<proteinExistence type="predicted"/>
<keyword evidence="2" id="KW-1185">Reference proteome</keyword>
<reference evidence="1 2" key="1">
    <citation type="submission" date="2023-08" db="EMBL/GenBank/DDBJ databases">
        <title>A Necator americanus chromosomal reference genome.</title>
        <authorList>
            <person name="Ilik V."/>
            <person name="Petrzelkova K.J."/>
            <person name="Pardy F."/>
            <person name="Fuh T."/>
            <person name="Niatou-Singa F.S."/>
            <person name="Gouil Q."/>
            <person name="Baker L."/>
            <person name="Ritchie M.E."/>
            <person name="Jex A.R."/>
            <person name="Gazzola D."/>
            <person name="Li H."/>
            <person name="Toshio Fujiwara R."/>
            <person name="Zhan B."/>
            <person name="Aroian R.V."/>
            <person name="Pafco B."/>
            <person name="Schwarz E.M."/>
        </authorList>
    </citation>
    <scope>NUCLEOTIDE SEQUENCE [LARGE SCALE GENOMIC DNA]</scope>
    <source>
        <strain evidence="1 2">Aroian</strain>
        <tissue evidence="1">Whole animal</tissue>
    </source>
</reference>
<sequence length="105" mass="11672">MVELNDNSDAINDNVDNGMMCEDFVHSGQVFVTLRNPAHPPLIIRCISGLRLYDLCLNDWSVTSNIPHGSILEKDAEDVNTHSCLCSLMFTGTDAKLQRACEFTL</sequence>
<evidence type="ECO:0000313" key="2">
    <source>
        <dbReference type="Proteomes" id="UP001303046"/>
    </source>
</evidence>
<dbReference type="EMBL" id="JAVFWL010000004">
    <property type="protein sequence ID" value="KAK6751875.1"/>
    <property type="molecule type" value="Genomic_DNA"/>
</dbReference>
<name>A0ABR1DPJ3_NECAM</name>
<accession>A0ABR1DPJ3</accession>